<comment type="caution">
    <text evidence="1">The sequence shown here is derived from an EMBL/GenBank/DDBJ whole genome shotgun (WGS) entry which is preliminary data.</text>
</comment>
<reference evidence="1 2" key="1">
    <citation type="submission" date="2015-11" db="EMBL/GenBank/DDBJ databases">
        <title>Expanding the genomic diversity of Burkholderia species for the development of highly accurate diagnostics.</title>
        <authorList>
            <person name="Sahl J."/>
            <person name="Keim P."/>
            <person name="Wagner D."/>
        </authorList>
    </citation>
    <scope>NUCLEOTIDE SEQUENCE [LARGE SCALE GENOMIC DNA]</scope>
    <source>
        <strain evidence="1 2">MSMB2087WGS</strain>
    </source>
</reference>
<dbReference type="RefSeq" id="WP_060191910.1">
    <property type="nucleotide sequence ID" value="NZ_LPHD01000049.1"/>
</dbReference>
<evidence type="ECO:0000313" key="1">
    <source>
        <dbReference type="EMBL" id="KWA83755.1"/>
    </source>
</evidence>
<dbReference type="Proteomes" id="UP000060630">
    <property type="component" value="Unassembled WGS sequence"/>
</dbReference>
<accession>A0A106QB48</accession>
<organism evidence="1 2">
    <name type="scientific">Burkholderia ubonensis</name>
    <dbReference type="NCBI Taxonomy" id="101571"/>
    <lineage>
        <taxon>Bacteria</taxon>
        <taxon>Pseudomonadati</taxon>
        <taxon>Pseudomonadota</taxon>
        <taxon>Betaproteobacteria</taxon>
        <taxon>Burkholderiales</taxon>
        <taxon>Burkholderiaceae</taxon>
        <taxon>Burkholderia</taxon>
        <taxon>Burkholderia cepacia complex</taxon>
    </lineage>
</organism>
<gene>
    <name evidence="1" type="ORF">WL29_20540</name>
</gene>
<protein>
    <submittedName>
        <fullName evidence="1">Uncharacterized protein</fullName>
    </submittedName>
</protein>
<sequence length="88" mass="10089">MGLKFKDFTRRRVATSFWAGDTFASLEDTAQEASAWIDEYGIQVINVETVVLPLSQFSDGQLDPDSTPKAGGRFNAEWHQFIRVWYRD</sequence>
<name>A0A106QB48_9BURK</name>
<proteinExistence type="predicted"/>
<dbReference type="AlphaFoldDB" id="A0A106QB48"/>
<evidence type="ECO:0000313" key="2">
    <source>
        <dbReference type="Proteomes" id="UP000060630"/>
    </source>
</evidence>
<dbReference type="EMBL" id="LPHD01000049">
    <property type="protein sequence ID" value="KWA83755.1"/>
    <property type="molecule type" value="Genomic_DNA"/>
</dbReference>